<dbReference type="OrthoDB" id="5424383at2759"/>
<dbReference type="InParanoid" id="A0A5J5ENJ5"/>
<accession>A0A5J5ENJ5</accession>
<dbReference type="EMBL" id="VXIS01000174">
    <property type="protein sequence ID" value="KAA8899028.1"/>
    <property type="molecule type" value="Genomic_DNA"/>
</dbReference>
<gene>
    <name evidence="1" type="ORF">FN846DRAFT_191326</name>
</gene>
<dbReference type="InterPro" id="IPR012985">
    <property type="entry name" value="Peptidase_S64_Ssy5"/>
</dbReference>
<dbReference type="AlphaFoldDB" id="A0A5J5ENJ5"/>
<dbReference type="Pfam" id="PF08192">
    <property type="entry name" value="Peptidase_S64"/>
    <property type="match status" value="1"/>
</dbReference>
<evidence type="ECO:0000313" key="2">
    <source>
        <dbReference type="Proteomes" id="UP000326924"/>
    </source>
</evidence>
<name>A0A5J5ENJ5_9PEZI</name>
<proteinExistence type="predicted"/>
<comment type="caution">
    <text evidence="1">The sequence shown here is derived from an EMBL/GenBank/DDBJ whole genome shotgun (WGS) entry which is preliminary data.</text>
</comment>
<protein>
    <recommendedName>
        <fullName evidence="3">Peptidase S1 domain-containing protein</fullName>
    </recommendedName>
</protein>
<evidence type="ECO:0000313" key="1">
    <source>
        <dbReference type="EMBL" id="KAA8899028.1"/>
    </source>
</evidence>
<organism evidence="1 2">
    <name type="scientific">Sphaerosporella brunnea</name>
    <dbReference type="NCBI Taxonomy" id="1250544"/>
    <lineage>
        <taxon>Eukaryota</taxon>
        <taxon>Fungi</taxon>
        <taxon>Dikarya</taxon>
        <taxon>Ascomycota</taxon>
        <taxon>Pezizomycotina</taxon>
        <taxon>Pezizomycetes</taxon>
        <taxon>Pezizales</taxon>
        <taxon>Pyronemataceae</taxon>
        <taxon>Sphaerosporella</taxon>
    </lineage>
</organism>
<evidence type="ECO:0008006" key="3">
    <source>
        <dbReference type="Google" id="ProtNLM"/>
    </source>
</evidence>
<keyword evidence="2" id="KW-1185">Reference proteome</keyword>
<dbReference type="Proteomes" id="UP000326924">
    <property type="component" value="Unassembled WGS sequence"/>
</dbReference>
<reference evidence="1 2" key="1">
    <citation type="submission" date="2019-09" db="EMBL/GenBank/DDBJ databases">
        <title>Draft genome of the ectomycorrhizal ascomycete Sphaerosporella brunnea.</title>
        <authorList>
            <consortium name="DOE Joint Genome Institute"/>
            <person name="Benucci G.M."/>
            <person name="Marozzi G."/>
            <person name="Antonielli L."/>
            <person name="Sanchez S."/>
            <person name="Marco P."/>
            <person name="Wang X."/>
            <person name="Falini L.B."/>
            <person name="Barry K."/>
            <person name="Haridas S."/>
            <person name="Lipzen A."/>
            <person name="Labutti K."/>
            <person name="Grigoriev I.V."/>
            <person name="Murat C."/>
            <person name="Martin F."/>
            <person name="Albertini E."/>
            <person name="Donnini D."/>
            <person name="Bonito G."/>
        </authorList>
    </citation>
    <scope>NUCLEOTIDE SEQUENCE [LARGE SCALE GENOMIC DNA]</scope>
    <source>
        <strain evidence="1 2">Sb_GMNB300</strain>
    </source>
</reference>
<sequence>MRQFPVPGPNPMAHGNTNLLANQNIPEKSKIDWCAFSVDLSRMGRNVFSAEDYGDPVVSPTLLSPGTKVVKVGRTTGRQYGTVNGAIVQGWDDGHSTVEIGVIGHANGVFADSGDSGSLCVLEDKQGDLHAAGLVVDKHAELKLAIVTPMWALLEDVSRELGESVGFWEGR</sequence>